<evidence type="ECO:0000256" key="1">
    <source>
        <dbReference type="ARBA" id="ARBA00022737"/>
    </source>
</evidence>
<dbReference type="PROSITE" id="PS00871">
    <property type="entry name" value="CLPAB_2"/>
    <property type="match status" value="1"/>
</dbReference>
<dbReference type="InterPro" id="IPR036628">
    <property type="entry name" value="Clp_N_dom_sf"/>
</dbReference>
<protein>
    <submittedName>
        <fullName evidence="9">ATPase AAA-2 domain-containing protein</fullName>
    </submittedName>
</protein>
<dbReference type="InterPro" id="IPR003593">
    <property type="entry name" value="AAA+_ATPase"/>
</dbReference>
<evidence type="ECO:0000256" key="7">
    <source>
        <dbReference type="SAM" id="Coils"/>
    </source>
</evidence>
<comment type="similarity">
    <text evidence="6">Belongs to the ClpA/ClpB family.</text>
</comment>
<dbReference type="GO" id="GO:0016887">
    <property type="term" value="F:ATP hydrolysis activity"/>
    <property type="evidence" value="ECO:0007669"/>
    <property type="project" value="InterPro"/>
</dbReference>
<dbReference type="PANTHER" id="PTHR11638">
    <property type="entry name" value="ATP-DEPENDENT CLP PROTEASE"/>
    <property type="match status" value="1"/>
</dbReference>
<dbReference type="Pfam" id="PF10431">
    <property type="entry name" value="ClpB_D2-small"/>
    <property type="match status" value="1"/>
</dbReference>
<dbReference type="PROSITE" id="PS51903">
    <property type="entry name" value="CLP_R"/>
    <property type="match status" value="1"/>
</dbReference>
<keyword evidence="4 6" id="KW-0143">Chaperone</keyword>
<proteinExistence type="inferred from homology"/>
<dbReference type="GO" id="GO:0034605">
    <property type="term" value="P:cellular response to heat"/>
    <property type="evidence" value="ECO:0007669"/>
    <property type="project" value="TreeGrafter"/>
</dbReference>
<dbReference type="AlphaFoldDB" id="A0A174EBQ4"/>
<evidence type="ECO:0000256" key="4">
    <source>
        <dbReference type="ARBA" id="ARBA00023186"/>
    </source>
</evidence>
<dbReference type="Proteomes" id="UP000095651">
    <property type="component" value="Unassembled WGS sequence"/>
</dbReference>
<evidence type="ECO:0000313" key="10">
    <source>
        <dbReference type="Proteomes" id="UP000095651"/>
    </source>
</evidence>
<dbReference type="Gene3D" id="1.10.8.60">
    <property type="match status" value="2"/>
</dbReference>
<evidence type="ECO:0000256" key="3">
    <source>
        <dbReference type="ARBA" id="ARBA00022840"/>
    </source>
</evidence>
<dbReference type="GO" id="GO:0005737">
    <property type="term" value="C:cytoplasm"/>
    <property type="evidence" value="ECO:0007669"/>
    <property type="project" value="TreeGrafter"/>
</dbReference>
<keyword evidence="2 6" id="KW-0547">Nucleotide-binding</keyword>
<dbReference type="CDD" id="cd00009">
    <property type="entry name" value="AAA"/>
    <property type="match status" value="1"/>
</dbReference>
<evidence type="ECO:0000313" key="9">
    <source>
        <dbReference type="EMBL" id="CUO35214.1"/>
    </source>
</evidence>
<dbReference type="SMART" id="SM01086">
    <property type="entry name" value="ClpB_D2-small"/>
    <property type="match status" value="1"/>
</dbReference>
<dbReference type="EMBL" id="CYZE01000005">
    <property type="protein sequence ID" value="CUO35214.1"/>
    <property type="molecule type" value="Genomic_DNA"/>
</dbReference>
<dbReference type="PROSITE" id="PS00870">
    <property type="entry name" value="CLPAB_1"/>
    <property type="match status" value="1"/>
</dbReference>
<accession>A0A174EBQ4</accession>
<dbReference type="Gene3D" id="4.10.860.10">
    <property type="entry name" value="UVR domain"/>
    <property type="match status" value="1"/>
</dbReference>
<name>A0A174EBQ4_9FIRM</name>
<dbReference type="Gene3D" id="1.10.1780.10">
    <property type="entry name" value="Clp, N-terminal domain"/>
    <property type="match status" value="1"/>
</dbReference>
<dbReference type="CDD" id="cd19499">
    <property type="entry name" value="RecA-like_ClpB_Hsp104-like"/>
    <property type="match status" value="1"/>
</dbReference>
<evidence type="ECO:0000256" key="5">
    <source>
        <dbReference type="PROSITE-ProRule" id="PRU01251"/>
    </source>
</evidence>
<dbReference type="GO" id="GO:0005524">
    <property type="term" value="F:ATP binding"/>
    <property type="evidence" value="ECO:0007669"/>
    <property type="project" value="UniProtKB-KW"/>
</dbReference>
<dbReference type="InterPro" id="IPR019489">
    <property type="entry name" value="Clp_ATPase_C"/>
</dbReference>
<evidence type="ECO:0000259" key="8">
    <source>
        <dbReference type="PROSITE" id="PS51903"/>
    </source>
</evidence>
<dbReference type="InterPro" id="IPR004176">
    <property type="entry name" value="Clp_R_N"/>
</dbReference>
<dbReference type="InterPro" id="IPR028299">
    <property type="entry name" value="ClpA/B_CS2"/>
</dbReference>
<dbReference type="FunFam" id="3.40.50.300:FF:000025">
    <property type="entry name" value="ATP-dependent Clp protease subunit"/>
    <property type="match status" value="1"/>
</dbReference>
<keyword evidence="1 5" id="KW-0677">Repeat</keyword>
<dbReference type="Pfam" id="PF02861">
    <property type="entry name" value="Clp_N"/>
    <property type="match status" value="1"/>
</dbReference>
<dbReference type="InterPro" id="IPR003959">
    <property type="entry name" value="ATPase_AAA_core"/>
</dbReference>
<feature type="domain" description="Clp R" evidence="8">
    <location>
        <begin position="2"/>
        <end position="144"/>
    </location>
</feature>
<gene>
    <name evidence="9" type="primary">clpC</name>
    <name evidence="9" type="ORF">ERS852407_02584</name>
</gene>
<keyword evidence="3 6" id="KW-0067">ATP-binding</keyword>
<dbReference type="InterPro" id="IPR041546">
    <property type="entry name" value="ClpA/ClpB_AAA_lid"/>
</dbReference>
<dbReference type="Pfam" id="PF07724">
    <property type="entry name" value="AAA_2"/>
    <property type="match status" value="1"/>
</dbReference>
<dbReference type="InterPro" id="IPR001270">
    <property type="entry name" value="ClpA/B"/>
</dbReference>
<dbReference type="RefSeq" id="WP_055655602.1">
    <property type="nucleotide sequence ID" value="NZ_CABIXC010000005.1"/>
</dbReference>
<dbReference type="SUPFAM" id="SSF52540">
    <property type="entry name" value="P-loop containing nucleoside triphosphate hydrolases"/>
    <property type="match status" value="2"/>
</dbReference>
<dbReference type="Gene3D" id="3.40.50.300">
    <property type="entry name" value="P-loop containing nucleotide triphosphate hydrolases"/>
    <property type="match status" value="2"/>
</dbReference>
<dbReference type="SUPFAM" id="SSF81923">
    <property type="entry name" value="Double Clp-N motif"/>
    <property type="match status" value="1"/>
</dbReference>
<dbReference type="PANTHER" id="PTHR11638:SF18">
    <property type="entry name" value="HEAT SHOCK PROTEIN 104"/>
    <property type="match status" value="1"/>
</dbReference>
<keyword evidence="7" id="KW-0175">Coiled coil</keyword>
<sequence length="816" mass="90932">MIDRFTAKARESINLAVQAAEELGHSYVGTEHLLIGLLEEGGGVAARVLSENGVKKEKVISLVSQLISPDQTVRMEESGYTPSARRVLENSYKEAVRFKARLIGTEHLLISIIRDNDCVASRLLNTIGISIQKLYIDVLAAMGEDAPANKEELLKGARTKGSTPTLDSYSRDLTELARAGKLDPVIGRETEIKRLIQILSRRTKNNPCLIGEPGVGKTAVVEGLAQMIIEGNVPETIAEKRVLTLDLSGMVAGSKYRGEFEERIKKVIAEVMEDGEVLLFIDEIHTIIGAGGAEGAIDASNILKPSLARGELQLIGATTIEEYRKYIEKDSALERRFQPVTVEEPSEEEAIAILKGLRGRYEAHHHVTITDAALTAAVKLSARYINDRFMPDKAIDVIDEAASKVRLTAFVEPPEIKELEKEIEKLEDQKEAAIRDEAYEKAGSIKKKQEKKKEKIDKIREKWQKDKDTRKQVVDEEEIADVVSSWTKIPVRKLEEGESQRLKNLESILHERVIGQEEAVTAVAKAIRRGRVGLKDPKRPIGSFLFLGPTGVGKTELSKALAEAMFGTENALIRVDMSEYMEKHSVSKMIGSPPGYVGYDEGGQLSEKVRRNPYSVILFDEIEKAHPDVFNILLQVLDDGHITDAQGRKIDFKNTVIIMTSNAGAESIISPKRLGFGAVADEKADYKVMKDRVMEEVKHLFKPEFINRIDEIIVFHPLNKGHMKDIVTIMLKEIMKRTKEQMNITLSVDEAAKEFLINKGYDEKYGARPLRRTIQSSLEDRLAEEILDGAVKEGDEVLVSQGEAELKFSVPELIKN</sequence>
<dbReference type="InterPro" id="IPR050130">
    <property type="entry name" value="ClpA_ClpB"/>
</dbReference>
<evidence type="ECO:0000256" key="6">
    <source>
        <dbReference type="RuleBase" id="RU004432"/>
    </source>
</evidence>
<dbReference type="InterPro" id="IPR027417">
    <property type="entry name" value="P-loop_NTPase"/>
</dbReference>
<dbReference type="Pfam" id="PF17871">
    <property type="entry name" value="AAA_lid_9"/>
    <property type="match status" value="1"/>
</dbReference>
<dbReference type="PRINTS" id="PR00300">
    <property type="entry name" value="CLPPROTEASEA"/>
</dbReference>
<feature type="coiled-coil region" evidence="7">
    <location>
        <begin position="416"/>
        <end position="466"/>
    </location>
</feature>
<dbReference type="SMART" id="SM00382">
    <property type="entry name" value="AAA"/>
    <property type="match status" value="2"/>
</dbReference>
<reference evidence="9 10" key="1">
    <citation type="submission" date="2015-09" db="EMBL/GenBank/DDBJ databases">
        <authorList>
            <consortium name="Pathogen Informatics"/>
        </authorList>
    </citation>
    <scope>NUCLEOTIDE SEQUENCE [LARGE SCALE GENOMIC DNA]</scope>
    <source>
        <strain evidence="9 10">2789STDY5608850</strain>
    </source>
</reference>
<dbReference type="InterPro" id="IPR018368">
    <property type="entry name" value="ClpA/B_CS1"/>
</dbReference>
<evidence type="ECO:0000256" key="2">
    <source>
        <dbReference type="ARBA" id="ARBA00022741"/>
    </source>
</evidence>
<dbReference type="FunFam" id="3.40.50.300:FF:000010">
    <property type="entry name" value="Chaperone clpB 1, putative"/>
    <property type="match status" value="1"/>
</dbReference>
<organism evidence="9 10">
    <name type="scientific">Hungatella hathewayi</name>
    <dbReference type="NCBI Taxonomy" id="154046"/>
    <lineage>
        <taxon>Bacteria</taxon>
        <taxon>Bacillati</taxon>
        <taxon>Bacillota</taxon>
        <taxon>Clostridia</taxon>
        <taxon>Lachnospirales</taxon>
        <taxon>Lachnospiraceae</taxon>
        <taxon>Hungatella</taxon>
    </lineage>
</organism>
<dbReference type="Pfam" id="PF00004">
    <property type="entry name" value="AAA"/>
    <property type="match status" value="1"/>
</dbReference>